<protein>
    <recommendedName>
        <fullName evidence="8">BHLH domain-containing protein</fullName>
    </recommendedName>
</protein>
<dbReference type="Gene3D" id="4.10.280.10">
    <property type="entry name" value="Helix-loop-helix DNA-binding domain"/>
    <property type="match status" value="1"/>
</dbReference>
<dbReference type="Pfam" id="PF22754">
    <property type="entry name" value="bHLH-TF_ACT-like_plant"/>
    <property type="match status" value="1"/>
</dbReference>
<dbReference type="PANTHER" id="PTHR46266:SF3">
    <property type="entry name" value="TRANSCRIPTION FACTOR EGL1"/>
    <property type="match status" value="1"/>
</dbReference>
<comment type="subcellular location">
    <subcellularLocation>
        <location evidence="1">Nucleus</location>
    </subcellularLocation>
</comment>
<evidence type="ECO:0000256" key="4">
    <source>
        <dbReference type="ARBA" id="ARBA00023163"/>
    </source>
</evidence>
<proteinExistence type="predicted"/>
<evidence type="ECO:0000256" key="3">
    <source>
        <dbReference type="ARBA" id="ARBA00023159"/>
    </source>
</evidence>
<accession>A0AAN9EB37</accession>
<evidence type="ECO:0000313" key="10">
    <source>
        <dbReference type="Proteomes" id="UP001372338"/>
    </source>
</evidence>
<evidence type="ECO:0000313" key="9">
    <source>
        <dbReference type="EMBL" id="KAK7251313.1"/>
    </source>
</evidence>
<dbReference type="InterPro" id="IPR011598">
    <property type="entry name" value="bHLH_dom"/>
</dbReference>
<sequence length="629" mass="70862">MELEMVPENMKKQLALALRSIQWIYAIFWSGSATNPGVLSWGEGYYNGDIKTRKTNQGIELSSDQIGFQRSEQLRELFKSLKTTEATKKPSATLSPEDLTDTEWYYLVCMSFVFDIGQGLPGRTLANDQPIWLCNANSTDCMVFSRSLLAKSASIQTVACFPFMEGVIELGTTELVPEDLSLIQRIRTSFLNVLEVNVPKKERAKLNKRNEEDVADQNANNAKPTAEAENEVINRFNTTSPNSGSNALQANKSADEALMVGRVNGGISQVQSWQVLDDELSNCVHNSMNSSDCISQTFAGPEKNASVANGENPKDHCVQDLQKCDNPNMTLADPPSDNWHYQTVLTTLLKSSDQLTMGMHFQNFHQESSFVSWKKGGPMDCQRPRSGNQQSLLKKVLFEVPRMHLEGLLESQEENDYKEGMRPEVDENGMNHVLSERRRRAKLNERFLTLRSIVPSITKDDKVSILDDAIEYLRKLEKRIRELEARREIVDIESRTKRSPQDMVERTSDNYFNKIDNSKKPVIKKRKVSDIDAARVEINSDALKGSSSDDVTVIVNGNEVMIEMKCPTRERRVLEIMEAVSCLGLDFSSLQSTETDGILYLIIKSKFKGPTIASAKRIKQTLQRVASKC</sequence>
<dbReference type="SUPFAM" id="SSF47459">
    <property type="entry name" value="HLH, helix-loop-helix DNA-binding domain"/>
    <property type="match status" value="1"/>
</dbReference>
<evidence type="ECO:0000256" key="6">
    <source>
        <dbReference type="SAM" id="Coils"/>
    </source>
</evidence>
<name>A0AAN9EB37_CROPI</name>
<dbReference type="PANTHER" id="PTHR46266">
    <property type="entry name" value="TRANSCRIPTION FACTOR TT8"/>
    <property type="match status" value="1"/>
</dbReference>
<evidence type="ECO:0000256" key="1">
    <source>
        <dbReference type="ARBA" id="ARBA00004123"/>
    </source>
</evidence>
<evidence type="ECO:0000256" key="5">
    <source>
        <dbReference type="ARBA" id="ARBA00023242"/>
    </source>
</evidence>
<keyword evidence="6" id="KW-0175">Coiled coil</keyword>
<evidence type="ECO:0000256" key="7">
    <source>
        <dbReference type="SAM" id="MobiDB-lite"/>
    </source>
</evidence>
<organism evidence="9 10">
    <name type="scientific">Crotalaria pallida</name>
    <name type="common">Smooth rattlebox</name>
    <name type="synonym">Crotalaria striata</name>
    <dbReference type="NCBI Taxonomy" id="3830"/>
    <lineage>
        <taxon>Eukaryota</taxon>
        <taxon>Viridiplantae</taxon>
        <taxon>Streptophyta</taxon>
        <taxon>Embryophyta</taxon>
        <taxon>Tracheophyta</taxon>
        <taxon>Spermatophyta</taxon>
        <taxon>Magnoliopsida</taxon>
        <taxon>eudicotyledons</taxon>
        <taxon>Gunneridae</taxon>
        <taxon>Pentapetalae</taxon>
        <taxon>rosids</taxon>
        <taxon>fabids</taxon>
        <taxon>Fabales</taxon>
        <taxon>Fabaceae</taxon>
        <taxon>Papilionoideae</taxon>
        <taxon>50 kb inversion clade</taxon>
        <taxon>genistoids sensu lato</taxon>
        <taxon>core genistoids</taxon>
        <taxon>Crotalarieae</taxon>
        <taxon>Crotalaria</taxon>
    </lineage>
</organism>
<dbReference type="GO" id="GO:0080090">
    <property type="term" value="P:regulation of primary metabolic process"/>
    <property type="evidence" value="ECO:0007669"/>
    <property type="project" value="UniProtKB-ARBA"/>
</dbReference>
<keyword evidence="2" id="KW-0805">Transcription regulation</keyword>
<gene>
    <name evidence="9" type="ORF">RIF29_34389</name>
</gene>
<evidence type="ECO:0000256" key="2">
    <source>
        <dbReference type="ARBA" id="ARBA00023015"/>
    </source>
</evidence>
<dbReference type="GO" id="GO:0005634">
    <property type="term" value="C:nucleus"/>
    <property type="evidence" value="ECO:0007669"/>
    <property type="project" value="UniProtKB-SubCell"/>
</dbReference>
<keyword evidence="5" id="KW-0539">Nucleus</keyword>
<dbReference type="InterPro" id="IPR036638">
    <property type="entry name" value="HLH_DNA-bd_sf"/>
</dbReference>
<feature type="coiled-coil region" evidence="6">
    <location>
        <begin position="466"/>
        <end position="493"/>
    </location>
</feature>
<comment type="caution">
    <text evidence="9">The sequence shown here is derived from an EMBL/GenBank/DDBJ whole genome shotgun (WGS) entry which is preliminary data.</text>
</comment>
<dbReference type="GO" id="GO:0046983">
    <property type="term" value="F:protein dimerization activity"/>
    <property type="evidence" value="ECO:0007669"/>
    <property type="project" value="InterPro"/>
</dbReference>
<keyword evidence="10" id="KW-1185">Reference proteome</keyword>
<evidence type="ECO:0000259" key="8">
    <source>
        <dbReference type="PROSITE" id="PS50888"/>
    </source>
</evidence>
<dbReference type="Pfam" id="PF00010">
    <property type="entry name" value="HLH"/>
    <property type="match status" value="1"/>
</dbReference>
<keyword evidence="4" id="KW-0804">Transcription</keyword>
<dbReference type="EMBL" id="JAYWIO010000007">
    <property type="protein sequence ID" value="KAK7251313.1"/>
    <property type="molecule type" value="Genomic_DNA"/>
</dbReference>
<dbReference type="Pfam" id="PF14215">
    <property type="entry name" value="bHLH-MYC_N"/>
    <property type="match status" value="1"/>
</dbReference>
<reference evidence="9 10" key="1">
    <citation type="submission" date="2024-01" db="EMBL/GenBank/DDBJ databases">
        <title>The genomes of 5 underutilized Papilionoideae crops provide insights into root nodulation and disease resistanc.</title>
        <authorList>
            <person name="Yuan L."/>
        </authorList>
    </citation>
    <scope>NUCLEOTIDE SEQUENCE [LARGE SCALE GENOMIC DNA]</scope>
    <source>
        <strain evidence="9">ZHUSHIDOU_FW_LH</strain>
        <tissue evidence="9">Leaf</tissue>
    </source>
</reference>
<dbReference type="InterPro" id="IPR025610">
    <property type="entry name" value="MYC/MYB_N"/>
</dbReference>
<dbReference type="AlphaFoldDB" id="A0AAN9EB37"/>
<feature type="domain" description="BHLH" evidence="8">
    <location>
        <begin position="427"/>
        <end position="476"/>
    </location>
</feature>
<dbReference type="PROSITE" id="PS50888">
    <property type="entry name" value="BHLH"/>
    <property type="match status" value="1"/>
</dbReference>
<keyword evidence="3" id="KW-0010">Activator</keyword>
<dbReference type="InterPro" id="IPR054502">
    <property type="entry name" value="bHLH-TF_ACT-like_plant"/>
</dbReference>
<dbReference type="Proteomes" id="UP001372338">
    <property type="component" value="Unassembled WGS sequence"/>
</dbReference>
<dbReference type="SMART" id="SM00353">
    <property type="entry name" value="HLH"/>
    <property type="match status" value="1"/>
</dbReference>
<feature type="region of interest" description="Disordered" evidence="7">
    <location>
        <begin position="207"/>
        <end position="228"/>
    </location>
</feature>